<dbReference type="AlphaFoldDB" id="A0A9D4ZJ58"/>
<protein>
    <recommendedName>
        <fullName evidence="5">Pentatricopeptide repeat-containing protein</fullName>
    </recommendedName>
</protein>
<dbReference type="PROSITE" id="PS51375">
    <property type="entry name" value="PPR"/>
    <property type="match status" value="6"/>
</dbReference>
<dbReference type="FunFam" id="1.25.40.10:FF:000158">
    <property type="entry name" value="pentatricopeptide repeat-containing protein At2g33680"/>
    <property type="match status" value="1"/>
</dbReference>
<dbReference type="PANTHER" id="PTHR47926">
    <property type="entry name" value="PENTATRICOPEPTIDE REPEAT-CONTAINING PROTEIN"/>
    <property type="match status" value="1"/>
</dbReference>
<feature type="repeat" description="PPR" evidence="2">
    <location>
        <begin position="352"/>
        <end position="382"/>
    </location>
</feature>
<sequence>MEFSQMHQHLLKPSIPAYLRTLKACANVGAVWQGRWVHDQLVRKVLERNPLLGSSLVDMYCKNGALSDARRVFDSLPKQYAVSWGAMITGYADSGHGFLALDLFENMQHLNLTPSRATFLAVLKACTCSCAYKEGALIHHQIVNDGLELDQVMGSCLVDMYAKGGSLKEASEVFNTIPRKDVVTWGAMIGGFAEHDKGNHSLELFERMQECGVEPNKPIFLSSLKACGSAQALSGGRILHSMIVKSILDIDVLIGSSLVDMYAKCGSLHEAQKVFDSLPKQTVVTWGAIIIGYAEQGHGDLALELFEKMKAANLTPDKVTFTCALKACIGLEAMEQGRVIHEDIKKVGLQKDVVVGTALIDMYNKCGSVEEARSVFDEMPTRNTLTWGAMLSGYAQQGHGSLALELFEAMQKEGIKPNKVTFLCALKACSCVGALLHGRWLHAEIVRHSLDADISVRNAVMDMYARCGSLQESHRLFSLLKDPDVVSWASLLTGYAKHGVYDVAEQRIEAMGHQGLKPNIAVISSLLSACSHAGVVAEGCQFFNNLTKDHGLLPSFEHYSCMIDLFGRGGRFSEAEDLSKTMPSLPNLIAQMSLLTHIRTFTNLDFEIKPSNFSNHLALPKAYGDTF</sequence>
<dbReference type="FunFam" id="1.25.40.10:FF:000031">
    <property type="entry name" value="Pentatricopeptide repeat-containing protein mitochondrial"/>
    <property type="match status" value="4"/>
</dbReference>
<dbReference type="GO" id="GO:0048731">
    <property type="term" value="P:system development"/>
    <property type="evidence" value="ECO:0007669"/>
    <property type="project" value="UniProtKB-ARBA"/>
</dbReference>
<dbReference type="Gene3D" id="1.25.40.10">
    <property type="entry name" value="Tetratricopeptide repeat domain"/>
    <property type="match status" value="6"/>
</dbReference>
<accession>A0A9D4ZJ58</accession>
<feature type="repeat" description="PPR" evidence="2">
    <location>
        <begin position="383"/>
        <end position="417"/>
    </location>
</feature>
<dbReference type="Pfam" id="PF13041">
    <property type="entry name" value="PPR_2"/>
    <property type="match status" value="2"/>
</dbReference>
<dbReference type="InterPro" id="IPR011990">
    <property type="entry name" value="TPR-like_helical_dom_sf"/>
</dbReference>
<dbReference type="Proteomes" id="UP000886520">
    <property type="component" value="Chromosome 10"/>
</dbReference>
<dbReference type="Pfam" id="PF13812">
    <property type="entry name" value="PPR_3"/>
    <property type="match status" value="1"/>
</dbReference>
<organism evidence="3 4">
    <name type="scientific">Adiantum capillus-veneris</name>
    <name type="common">Maidenhair fern</name>
    <dbReference type="NCBI Taxonomy" id="13818"/>
    <lineage>
        <taxon>Eukaryota</taxon>
        <taxon>Viridiplantae</taxon>
        <taxon>Streptophyta</taxon>
        <taxon>Embryophyta</taxon>
        <taxon>Tracheophyta</taxon>
        <taxon>Polypodiopsida</taxon>
        <taxon>Polypodiidae</taxon>
        <taxon>Polypodiales</taxon>
        <taxon>Pteridineae</taxon>
        <taxon>Pteridaceae</taxon>
        <taxon>Vittarioideae</taxon>
        <taxon>Adiantum</taxon>
    </lineage>
</organism>
<name>A0A9D4ZJ58_ADICA</name>
<dbReference type="InterPro" id="IPR046960">
    <property type="entry name" value="PPR_At4g14850-like_plant"/>
</dbReference>
<feature type="repeat" description="PPR" evidence="2">
    <location>
        <begin position="484"/>
        <end position="518"/>
    </location>
</feature>
<reference evidence="3" key="1">
    <citation type="submission" date="2021-01" db="EMBL/GenBank/DDBJ databases">
        <title>Adiantum capillus-veneris genome.</title>
        <authorList>
            <person name="Fang Y."/>
            <person name="Liao Q."/>
        </authorList>
    </citation>
    <scope>NUCLEOTIDE SEQUENCE</scope>
    <source>
        <strain evidence="3">H3</strain>
        <tissue evidence="3">Leaf</tissue>
    </source>
</reference>
<dbReference type="GO" id="GO:0003723">
    <property type="term" value="F:RNA binding"/>
    <property type="evidence" value="ECO:0007669"/>
    <property type="project" value="InterPro"/>
</dbReference>
<dbReference type="EMBL" id="JABFUD020000010">
    <property type="protein sequence ID" value="KAI5074936.1"/>
    <property type="molecule type" value="Genomic_DNA"/>
</dbReference>
<dbReference type="Pfam" id="PF01535">
    <property type="entry name" value="PPR"/>
    <property type="match status" value="8"/>
</dbReference>
<feature type="repeat" description="PPR" evidence="2">
    <location>
        <begin position="282"/>
        <end position="316"/>
    </location>
</feature>
<evidence type="ECO:0000256" key="1">
    <source>
        <dbReference type="ARBA" id="ARBA00022737"/>
    </source>
</evidence>
<feature type="repeat" description="PPR" evidence="2">
    <location>
        <begin position="181"/>
        <end position="215"/>
    </location>
</feature>
<evidence type="ECO:0008006" key="5">
    <source>
        <dbReference type="Google" id="ProtNLM"/>
    </source>
</evidence>
<dbReference type="PANTHER" id="PTHR47926:SF342">
    <property type="entry name" value="TETRATRICOPEPTIDE-LIKE HELICAL DOMAIN-CONTAINING PROTEIN-RELATED"/>
    <property type="match status" value="1"/>
</dbReference>
<comment type="caution">
    <text evidence="3">The sequence shown here is derived from an EMBL/GenBank/DDBJ whole genome shotgun (WGS) entry which is preliminary data.</text>
</comment>
<evidence type="ECO:0000313" key="4">
    <source>
        <dbReference type="Proteomes" id="UP000886520"/>
    </source>
</evidence>
<gene>
    <name evidence="3" type="ORF">GOP47_0010897</name>
</gene>
<proteinExistence type="predicted"/>
<feature type="repeat" description="PPR" evidence="2">
    <location>
        <begin position="80"/>
        <end position="114"/>
    </location>
</feature>
<evidence type="ECO:0000256" key="2">
    <source>
        <dbReference type="PROSITE-ProRule" id="PRU00708"/>
    </source>
</evidence>
<dbReference type="GO" id="GO:0009451">
    <property type="term" value="P:RNA modification"/>
    <property type="evidence" value="ECO:0007669"/>
    <property type="project" value="InterPro"/>
</dbReference>
<keyword evidence="4" id="KW-1185">Reference proteome</keyword>
<dbReference type="InterPro" id="IPR002885">
    <property type="entry name" value="PPR_rpt"/>
</dbReference>
<dbReference type="OrthoDB" id="185373at2759"/>
<keyword evidence="1" id="KW-0677">Repeat</keyword>
<dbReference type="NCBIfam" id="TIGR00756">
    <property type="entry name" value="PPR"/>
    <property type="match status" value="5"/>
</dbReference>
<evidence type="ECO:0000313" key="3">
    <source>
        <dbReference type="EMBL" id="KAI5074936.1"/>
    </source>
</evidence>